<keyword evidence="1" id="KW-0812">Transmembrane</keyword>
<feature type="transmembrane region" description="Helical" evidence="1">
    <location>
        <begin position="85"/>
        <end position="111"/>
    </location>
</feature>
<name>A0AAD7BBB7_9AGAR</name>
<comment type="caution">
    <text evidence="3">The sequence shown here is derived from an EMBL/GenBank/DDBJ whole genome shotgun (WGS) entry which is preliminary data.</text>
</comment>
<sequence length="403" mass="42696">MTQTLWAPLDNDSGLGARGSVGKFVASHVRVPKMGIFLCRWNSNAVGVSSLPLSSVCCCPYLKVRLGLGHPSTMDSPSSSQTVRFTAPLLLCNLLAWGLFGALTVQVYLYYQAFPNDQPRIKLLVYSVYAIELAIALQTHDVFGTFVSGFGDSEALGTIKLGWLHVCILSGLVSLIGQCFYAHRIFAFSGSLCIALVILLVSLTSTVGASLAGIFSLLARNLGHVETPQIRAAVGVWCGSSALSDLLIAACMTHFLCKQATDFPRTQGLISRLVRLSLETGCLTALLAITTLIIFLASLNHTYYIIPTVLMARSNAICILFVLNSRCKIVGGRGSYAQSSEIVTIPAFLGGSDFGGAEVASSIATNSNRDGGSTSLGRDIERGVIELGNAKSCPSSSPVKSLG</sequence>
<organism evidence="3 4">
    <name type="scientific">Roridomyces roridus</name>
    <dbReference type="NCBI Taxonomy" id="1738132"/>
    <lineage>
        <taxon>Eukaryota</taxon>
        <taxon>Fungi</taxon>
        <taxon>Dikarya</taxon>
        <taxon>Basidiomycota</taxon>
        <taxon>Agaricomycotina</taxon>
        <taxon>Agaricomycetes</taxon>
        <taxon>Agaricomycetidae</taxon>
        <taxon>Agaricales</taxon>
        <taxon>Marasmiineae</taxon>
        <taxon>Mycenaceae</taxon>
        <taxon>Roridomyces</taxon>
    </lineage>
</organism>
<keyword evidence="4" id="KW-1185">Reference proteome</keyword>
<dbReference type="Pfam" id="PF20152">
    <property type="entry name" value="DUF6534"/>
    <property type="match status" value="1"/>
</dbReference>
<evidence type="ECO:0000259" key="2">
    <source>
        <dbReference type="Pfam" id="PF20152"/>
    </source>
</evidence>
<evidence type="ECO:0000256" key="1">
    <source>
        <dbReference type="SAM" id="Phobius"/>
    </source>
</evidence>
<feature type="domain" description="DUF6534" evidence="2">
    <location>
        <begin position="241"/>
        <end position="326"/>
    </location>
</feature>
<feature type="transmembrane region" description="Helical" evidence="1">
    <location>
        <begin position="163"/>
        <end position="182"/>
    </location>
</feature>
<feature type="transmembrane region" description="Helical" evidence="1">
    <location>
        <begin position="123"/>
        <end position="143"/>
    </location>
</feature>
<dbReference type="InterPro" id="IPR045339">
    <property type="entry name" value="DUF6534"/>
</dbReference>
<keyword evidence="1" id="KW-0472">Membrane</keyword>
<reference evidence="3" key="1">
    <citation type="submission" date="2023-03" db="EMBL/GenBank/DDBJ databases">
        <title>Massive genome expansion in bonnet fungi (Mycena s.s.) driven by repeated elements and novel gene families across ecological guilds.</title>
        <authorList>
            <consortium name="Lawrence Berkeley National Laboratory"/>
            <person name="Harder C.B."/>
            <person name="Miyauchi S."/>
            <person name="Viragh M."/>
            <person name="Kuo A."/>
            <person name="Thoen E."/>
            <person name="Andreopoulos B."/>
            <person name="Lu D."/>
            <person name="Skrede I."/>
            <person name="Drula E."/>
            <person name="Henrissat B."/>
            <person name="Morin E."/>
            <person name="Kohler A."/>
            <person name="Barry K."/>
            <person name="LaButti K."/>
            <person name="Morin E."/>
            <person name="Salamov A."/>
            <person name="Lipzen A."/>
            <person name="Mereny Z."/>
            <person name="Hegedus B."/>
            <person name="Baldrian P."/>
            <person name="Stursova M."/>
            <person name="Weitz H."/>
            <person name="Taylor A."/>
            <person name="Grigoriev I.V."/>
            <person name="Nagy L.G."/>
            <person name="Martin F."/>
            <person name="Kauserud H."/>
        </authorList>
    </citation>
    <scope>NUCLEOTIDE SEQUENCE</scope>
    <source>
        <strain evidence="3">9284</strain>
    </source>
</reference>
<feature type="transmembrane region" description="Helical" evidence="1">
    <location>
        <begin position="194"/>
        <end position="218"/>
    </location>
</feature>
<protein>
    <recommendedName>
        <fullName evidence="2">DUF6534 domain-containing protein</fullName>
    </recommendedName>
</protein>
<proteinExistence type="predicted"/>
<accession>A0AAD7BBB7</accession>
<evidence type="ECO:0000313" key="3">
    <source>
        <dbReference type="EMBL" id="KAJ7616127.1"/>
    </source>
</evidence>
<feature type="transmembrane region" description="Helical" evidence="1">
    <location>
        <begin position="276"/>
        <end position="297"/>
    </location>
</feature>
<dbReference type="AlphaFoldDB" id="A0AAD7BBB7"/>
<dbReference type="PANTHER" id="PTHR40465:SF1">
    <property type="entry name" value="DUF6534 DOMAIN-CONTAINING PROTEIN"/>
    <property type="match status" value="1"/>
</dbReference>
<feature type="transmembrane region" description="Helical" evidence="1">
    <location>
        <begin position="303"/>
        <end position="323"/>
    </location>
</feature>
<gene>
    <name evidence="3" type="ORF">FB45DRAFT_237639</name>
</gene>
<dbReference type="PANTHER" id="PTHR40465">
    <property type="entry name" value="CHROMOSOME 1, WHOLE GENOME SHOTGUN SEQUENCE"/>
    <property type="match status" value="1"/>
</dbReference>
<keyword evidence="1" id="KW-1133">Transmembrane helix</keyword>
<dbReference type="Proteomes" id="UP001221142">
    <property type="component" value="Unassembled WGS sequence"/>
</dbReference>
<dbReference type="EMBL" id="JARKIF010000023">
    <property type="protein sequence ID" value="KAJ7616127.1"/>
    <property type="molecule type" value="Genomic_DNA"/>
</dbReference>
<evidence type="ECO:0000313" key="4">
    <source>
        <dbReference type="Proteomes" id="UP001221142"/>
    </source>
</evidence>
<feature type="transmembrane region" description="Helical" evidence="1">
    <location>
        <begin position="230"/>
        <end position="256"/>
    </location>
</feature>